<accession>A0AAN7WCM5</accession>
<dbReference type="Proteomes" id="UP001310594">
    <property type="component" value="Unassembled WGS sequence"/>
</dbReference>
<name>A0AAN7WCM5_9PEZI</name>
<evidence type="ECO:0000313" key="2">
    <source>
        <dbReference type="Proteomes" id="UP001310594"/>
    </source>
</evidence>
<protein>
    <submittedName>
        <fullName evidence="1">Uncharacterized protein</fullName>
    </submittedName>
</protein>
<organism evidence="1 2">
    <name type="scientific">Elasticomyces elasticus</name>
    <dbReference type="NCBI Taxonomy" id="574655"/>
    <lineage>
        <taxon>Eukaryota</taxon>
        <taxon>Fungi</taxon>
        <taxon>Dikarya</taxon>
        <taxon>Ascomycota</taxon>
        <taxon>Pezizomycotina</taxon>
        <taxon>Dothideomycetes</taxon>
        <taxon>Dothideomycetidae</taxon>
        <taxon>Mycosphaerellales</taxon>
        <taxon>Teratosphaeriaceae</taxon>
        <taxon>Elasticomyces</taxon>
    </lineage>
</organism>
<gene>
    <name evidence="1" type="ORF">LTR97_001568</name>
</gene>
<evidence type="ECO:0000313" key="1">
    <source>
        <dbReference type="EMBL" id="KAK5706578.1"/>
    </source>
</evidence>
<reference evidence="1" key="1">
    <citation type="submission" date="2023-08" db="EMBL/GenBank/DDBJ databases">
        <title>Black Yeasts Isolated from many extreme environments.</title>
        <authorList>
            <person name="Coleine C."/>
            <person name="Stajich J.E."/>
            <person name="Selbmann L."/>
        </authorList>
    </citation>
    <scope>NUCLEOTIDE SEQUENCE</scope>
    <source>
        <strain evidence="1">CCFEE 5810</strain>
    </source>
</reference>
<sequence length="177" mass="19927">MDADFKTENLENAGTSWCEAMMIGDCGFDGNIQDLRLGHPKKGIGKAFCDAIHKSLSSQHAEKLLSGYGLSADTDDEMAFEKVLQTFNDIGFYPPTIAYAEGLGMQTYMYRFNELKSMAWPLAMSRNTYSGRCLLFQNYNDHLDDPQLRTADVSHMRCSNSFTERNHGRLGTAERAR</sequence>
<dbReference type="AlphaFoldDB" id="A0AAN7WCM5"/>
<dbReference type="EMBL" id="JAVRQU010000002">
    <property type="protein sequence ID" value="KAK5706578.1"/>
    <property type="molecule type" value="Genomic_DNA"/>
</dbReference>
<proteinExistence type="predicted"/>
<comment type="caution">
    <text evidence="1">The sequence shown here is derived from an EMBL/GenBank/DDBJ whole genome shotgun (WGS) entry which is preliminary data.</text>
</comment>